<feature type="region of interest" description="Disordered" evidence="7">
    <location>
        <begin position="1"/>
        <end position="164"/>
    </location>
</feature>
<feature type="compositionally biased region" description="Pro residues" evidence="7">
    <location>
        <begin position="18"/>
        <end position="27"/>
    </location>
</feature>
<dbReference type="FunFam" id="1.10.220.10:FF:000001">
    <property type="entry name" value="Annexin"/>
    <property type="match status" value="1"/>
</dbReference>
<dbReference type="OrthoDB" id="37886at2759"/>
<feature type="compositionally biased region" description="Polar residues" evidence="7">
    <location>
        <begin position="118"/>
        <end position="132"/>
    </location>
</feature>
<feature type="compositionally biased region" description="Polar residues" evidence="7">
    <location>
        <begin position="97"/>
        <end position="110"/>
    </location>
</feature>
<feature type="compositionally biased region" description="Polar residues" evidence="7">
    <location>
        <begin position="145"/>
        <end position="162"/>
    </location>
</feature>
<dbReference type="Gene3D" id="1.10.220.10">
    <property type="entry name" value="Annexin"/>
    <property type="match status" value="4"/>
</dbReference>
<keyword evidence="9" id="KW-1185">Reference proteome</keyword>
<keyword evidence="2 6" id="KW-0677">Repeat</keyword>
<dbReference type="InterPro" id="IPR018502">
    <property type="entry name" value="Annexin_repeat"/>
</dbReference>
<evidence type="ECO:0000256" key="3">
    <source>
        <dbReference type="ARBA" id="ARBA00022837"/>
    </source>
</evidence>
<dbReference type="PANTHER" id="PTHR10502:SF102">
    <property type="entry name" value="ANNEXIN B11"/>
    <property type="match status" value="1"/>
</dbReference>
<accession>A0A8J2H3A9</accession>
<evidence type="ECO:0000256" key="7">
    <source>
        <dbReference type="SAM" id="MobiDB-lite"/>
    </source>
</evidence>
<dbReference type="Pfam" id="PF00191">
    <property type="entry name" value="Annexin"/>
    <property type="match status" value="4"/>
</dbReference>
<dbReference type="GO" id="GO:0005737">
    <property type="term" value="C:cytoplasm"/>
    <property type="evidence" value="ECO:0007669"/>
    <property type="project" value="TreeGrafter"/>
</dbReference>
<dbReference type="PROSITE" id="PS51897">
    <property type="entry name" value="ANNEXIN_2"/>
    <property type="match status" value="4"/>
</dbReference>
<dbReference type="GO" id="GO:0005509">
    <property type="term" value="F:calcium ion binding"/>
    <property type="evidence" value="ECO:0007669"/>
    <property type="project" value="InterPro"/>
</dbReference>
<dbReference type="PRINTS" id="PR00196">
    <property type="entry name" value="ANNEXIN"/>
</dbReference>
<dbReference type="GO" id="GO:0005544">
    <property type="term" value="F:calcium-dependent phospholipid binding"/>
    <property type="evidence" value="ECO:0007669"/>
    <property type="project" value="UniProtKB-KW"/>
</dbReference>
<comment type="caution">
    <text evidence="8">The sequence shown here is derived from an EMBL/GenBank/DDBJ whole genome shotgun (WGS) entry which is preliminary data.</text>
</comment>
<evidence type="ECO:0000256" key="2">
    <source>
        <dbReference type="ARBA" id="ARBA00022737"/>
    </source>
</evidence>
<proteinExistence type="inferred from homology"/>
<dbReference type="InterPro" id="IPR001464">
    <property type="entry name" value="Annexin"/>
</dbReference>
<dbReference type="SMART" id="SM00335">
    <property type="entry name" value="ANX"/>
    <property type="match status" value="4"/>
</dbReference>
<keyword evidence="3 6" id="KW-0106">Calcium</keyword>
<dbReference type="GO" id="GO:0012506">
    <property type="term" value="C:vesicle membrane"/>
    <property type="evidence" value="ECO:0007669"/>
    <property type="project" value="TreeGrafter"/>
</dbReference>
<dbReference type="Proteomes" id="UP000786811">
    <property type="component" value="Unassembled WGS sequence"/>
</dbReference>
<evidence type="ECO:0000313" key="9">
    <source>
        <dbReference type="Proteomes" id="UP000786811"/>
    </source>
</evidence>
<feature type="compositionally biased region" description="Pro residues" evidence="7">
    <location>
        <begin position="47"/>
        <end position="64"/>
    </location>
</feature>
<comment type="domain">
    <text evidence="6">A pair of annexin repeats may form one binding site for calcium and phospholipid.</text>
</comment>
<organism evidence="8 9">
    <name type="scientific">Cotesia congregata</name>
    <name type="common">Parasitoid wasp</name>
    <name type="synonym">Apanteles congregatus</name>
    <dbReference type="NCBI Taxonomy" id="51543"/>
    <lineage>
        <taxon>Eukaryota</taxon>
        <taxon>Metazoa</taxon>
        <taxon>Ecdysozoa</taxon>
        <taxon>Arthropoda</taxon>
        <taxon>Hexapoda</taxon>
        <taxon>Insecta</taxon>
        <taxon>Pterygota</taxon>
        <taxon>Neoptera</taxon>
        <taxon>Endopterygota</taxon>
        <taxon>Hymenoptera</taxon>
        <taxon>Apocrita</taxon>
        <taxon>Ichneumonoidea</taxon>
        <taxon>Braconidae</taxon>
        <taxon>Microgastrinae</taxon>
        <taxon>Cotesia</taxon>
    </lineage>
</organism>
<dbReference type="PANTHER" id="PTHR10502">
    <property type="entry name" value="ANNEXIN"/>
    <property type="match status" value="1"/>
</dbReference>
<keyword evidence="4 6" id="KW-0041">Annexin</keyword>
<dbReference type="AlphaFoldDB" id="A0A8J2H3A9"/>
<dbReference type="GO" id="GO:0001786">
    <property type="term" value="F:phosphatidylserine binding"/>
    <property type="evidence" value="ECO:0007669"/>
    <property type="project" value="TreeGrafter"/>
</dbReference>
<evidence type="ECO:0000256" key="6">
    <source>
        <dbReference type="RuleBase" id="RU003540"/>
    </source>
</evidence>
<protein>
    <recommendedName>
        <fullName evidence="6">Annexin</fullName>
    </recommendedName>
</protein>
<evidence type="ECO:0000313" key="8">
    <source>
        <dbReference type="EMBL" id="CAG5074044.1"/>
    </source>
</evidence>
<dbReference type="PROSITE" id="PS00223">
    <property type="entry name" value="ANNEXIN_1"/>
    <property type="match status" value="2"/>
</dbReference>
<dbReference type="InterPro" id="IPR037104">
    <property type="entry name" value="Annexin_sf"/>
</dbReference>
<dbReference type="FunFam" id="1.10.220.10:FF:000010">
    <property type="entry name" value="Annexin"/>
    <property type="match status" value="1"/>
</dbReference>
<evidence type="ECO:0000256" key="4">
    <source>
        <dbReference type="ARBA" id="ARBA00023216"/>
    </source>
</evidence>
<reference evidence="8" key="1">
    <citation type="submission" date="2021-04" db="EMBL/GenBank/DDBJ databases">
        <authorList>
            <person name="Chebbi M.A.C M."/>
        </authorList>
    </citation>
    <scope>NUCLEOTIDE SEQUENCE</scope>
</reference>
<dbReference type="EMBL" id="CAJNRD030001114">
    <property type="protein sequence ID" value="CAG5074044.1"/>
    <property type="molecule type" value="Genomic_DNA"/>
</dbReference>
<name>A0A8J2H3A9_COTCN</name>
<dbReference type="SUPFAM" id="SSF47874">
    <property type="entry name" value="Annexin"/>
    <property type="match status" value="1"/>
</dbReference>
<dbReference type="FunFam" id="1.10.220.10:FF:000002">
    <property type="entry name" value="Annexin"/>
    <property type="match status" value="1"/>
</dbReference>
<gene>
    <name evidence="8" type="ORF">HICCMSTLAB_LOCUS816</name>
</gene>
<sequence>MPYPGEKPNPHEAHSGGPPAPGVPPYPSSAGYGFNPTPGSFNMPQPFSSPYPASPYPSPYPPSSNPSMPYPGQANVPSPYPPSASLSYPMNPGATFPPSSTHHPAQNPSFSAPPYAPQSYQSNLPQQPNYPSMSYPGQPGVNPGMSMNSNYPGQASSHTNAYPGSYPGGQGAGAYQSATAMAYRPYSSASAPRMAQVNLKPSPTVVPFPGFNSREDAEVLRKAMKGFGTDEKAIINVLANRTNLQRQEIAVQFKTLYGKDLIKDLKSELSGNFEDLVVAMMTPIPDYYAKELHEAMSGIGTDEHVLIEVMCTMSNQEIHVIRQAYEARYGKSLEDDLREDTSGNFKRLMVSLCCGHRDESYEVNPSAAMEDARQLLQAGELRFGTDESTFNAILVQRNILQLKQIFTEYQNITGHSIEDAIKNEFSGDIEKGLLAIVQCVNHRAGYFAKQLYKSMKGMGTDDRRLIRLVVTRVEIDMGEIKQAYIQEYGKSLEDAIADDCSGHYKKCLLALIA</sequence>
<comment type="similarity">
    <text evidence="1 6">Belongs to the annexin family.</text>
</comment>
<evidence type="ECO:0000256" key="1">
    <source>
        <dbReference type="ARBA" id="ARBA00007831"/>
    </source>
</evidence>
<keyword evidence="5 6" id="KW-0111">Calcium/phospholipid-binding</keyword>
<dbReference type="FunFam" id="1.10.220.10:FF:000004">
    <property type="entry name" value="Annexin"/>
    <property type="match status" value="1"/>
</dbReference>
<evidence type="ECO:0000256" key="5">
    <source>
        <dbReference type="ARBA" id="ARBA00023302"/>
    </source>
</evidence>
<dbReference type="GO" id="GO:0005886">
    <property type="term" value="C:plasma membrane"/>
    <property type="evidence" value="ECO:0007669"/>
    <property type="project" value="TreeGrafter"/>
</dbReference>
<dbReference type="InterPro" id="IPR018252">
    <property type="entry name" value="Annexin_repeat_CS"/>
</dbReference>
<dbReference type="GO" id="GO:0005634">
    <property type="term" value="C:nucleus"/>
    <property type="evidence" value="ECO:0007669"/>
    <property type="project" value="TreeGrafter"/>
</dbReference>